<evidence type="ECO:0000256" key="8">
    <source>
        <dbReference type="ARBA" id="ARBA00023027"/>
    </source>
</evidence>
<dbReference type="GO" id="GO:0004754">
    <property type="term" value="F:saccharopine dehydrogenase (NAD+, L-lysine-forming) activity"/>
    <property type="evidence" value="ECO:0007669"/>
    <property type="project" value="UniProtKB-EC"/>
</dbReference>
<keyword evidence="6" id="KW-0028">Amino-acid biosynthesis</keyword>
<evidence type="ECO:0000259" key="15">
    <source>
        <dbReference type="SMART" id="SM01003"/>
    </source>
</evidence>
<protein>
    <recommendedName>
        <fullName evidence="5">Saccharopine dehydrogenase [NAD(+), L-lysine-forming]</fullName>
        <ecNumber evidence="4">1.5.1.7</ecNumber>
    </recommendedName>
    <alternativeName>
        <fullName evidence="10">Lysine--2-oxoglutarate reductase</fullName>
    </alternativeName>
</protein>
<sequence>MSTHIWLRAETKAGEARRALAPEDARTLIDAGFQVTVECSHQSAIPDQEYAEAGCHLVEAGQWQRAPEHTYILGLKELPELPESISGRHIYFAHAYKQQQGWQSLLSRFRRGDGELLDLEYLVDDADRRLAAFGYWAGYVGAALGVLAWANQQRGVAPALKPLAPWNNRSALLAELRSAIDDPIVKVQSPKLMIIGAGGRVGSGARALADNLEIQHTDWDMAETAAGGPFAEILSHDILVNCVLVSEAMPPFLTPDMLDAPERLQVIADVSCDPYGDYNPLPLYQRCTTLQQPLISLGDGRQPLDLIAIDHLPALLPRESSEDYSRQLLPVLLGLNEPGNRIWERARTLYHQHSRAAS</sequence>
<feature type="binding site" evidence="13">
    <location>
        <position position="128"/>
    </location>
    <ligand>
        <name>NAD(+)</name>
        <dbReference type="ChEBI" id="CHEBI:57540"/>
    </ligand>
</feature>
<evidence type="ECO:0000256" key="2">
    <source>
        <dbReference type="ARBA" id="ARBA00005689"/>
    </source>
</evidence>
<feature type="domain" description="Alanine dehydrogenase/pyridine nucleotide transhydrogenase N-terminal" evidence="15">
    <location>
        <begin position="6"/>
        <end position="140"/>
    </location>
</feature>
<evidence type="ECO:0000256" key="9">
    <source>
        <dbReference type="ARBA" id="ARBA00023157"/>
    </source>
</evidence>
<evidence type="ECO:0000256" key="11">
    <source>
        <dbReference type="ARBA" id="ARBA00047860"/>
    </source>
</evidence>
<keyword evidence="7" id="KW-0560">Oxidoreductase</keyword>
<dbReference type="InterPro" id="IPR051168">
    <property type="entry name" value="AASS"/>
</dbReference>
<accession>A0A918XFM9</accession>
<evidence type="ECO:0000313" key="16">
    <source>
        <dbReference type="EMBL" id="GHD28556.1"/>
    </source>
</evidence>
<evidence type="ECO:0000259" key="14">
    <source>
        <dbReference type="SMART" id="SM01002"/>
    </source>
</evidence>
<dbReference type="PANTHER" id="PTHR11133">
    <property type="entry name" value="SACCHAROPINE DEHYDROGENASE"/>
    <property type="match status" value="1"/>
</dbReference>
<evidence type="ECO:0000256" key="13">
    <source>
        <dbReference type="PIRSR" id="PIRSR018250-3"/>
    </source>
</evidence>
<feature type="domain" description="Alanine dehydrogenase/pyridine nucleotide transhydrogenase NAD(H)-binding" evidence="14">
    <location>
        <begin position="178"/>
        <end position="308"/>
    </location>
</feature>
<dbReference type="InterPro" id="IPR027281">
    <property type="entry name" value="Lys1"/>
</dbReference>
<gene>
    <name evidence="16" type="primary">sdh</name>
    <name evidence="16" type="ORF">GCM10007053_08040</name>
</gene>
<dbReference type="AlphaFoldDB" id="A0A918XFM9"/>
<comment type="catalytic activity">
    <reaction evidence="11">
        <text>L-saccharopine + NAD(+) + H2O = L-lysine + 2-oxoglutarate + NADH + H(+)</text>
        <dbReference type="Rhea" id="RHEA:12440"/>
        <dbReference type="ChEBI" id="CHEBI:15377"/>
        <dbReference type="ChEBI" id="CHEBI:15378"/>
        <dbReference type="ChEBI" id="CHEBI:16810"/>
        <dbReference type="ChEBI" id="CHEBI:32551"/>
        <dbReference type="ChEBI" id="CHEBI:57540"/>
        <dbReference type="ChEBI" id="CHEBI:57945"/>
        <dbReference type="ChEBI" id="CHEBI:57951"/>
        <dbReference type="EC" id="1.5.1.7"/>
    </reaction>
</comment>
<evidence type="ECO:0000256" key="1">
    <source>
        <dbReference type="ARBA" id="ARBA00004884"/>
    </source>
</evidence>
<dbReference type="Gene3D" id="3.40.50.720">
    <property type="entry name" value="NAD(P)-binding Rossmann-like Domain"/>
    <property type="match status" value="2"/>
</dbReference>
<dbReference type="SMART" id="SM01002">
    <property type="entry name" value="AlaDh_PNT_C"/>
    <property type="match status" value="1"/>
</dbReference>
<dbReference type="GO" id="GO:0005737">
    <property type="term" value="C:cytoplasm"/>
    <property type="evidence" value="ECO:0007669"/>
    <property type="project" value="TreeGrafter"/>
</dbReference>
<comment type="similarity">
    <text evidence="2">Belongs to the AlaDH/PNT family.</text>
</comment>
<keyword evidence="8 13" id="KW-0520">NAD</keyword>
<keyword evidence="17" id="KW-1185">Reference proteome</keyword>
<dbReference type="SUPFAM" id="SSF51735">
    <property type="entry name" value="NAD(P)-binding Rossmann-fold domains"/>
    <property type="match status" value="1"/>
</dbReference>
<reference evidence="16" key="2">
    <citation type="submission" date="2020-09" db="EMBL/GenBank/DDBJ databases">
        <authorList>
            <person name="Sun Q."/>
            <person name="Kim S."/>
        </authorList>
    </citation>
    <scope>NUCLEOTIDE SEQUENCE</scope>
    <source>
        <strain evidence="16">KCTC 23430</strain>
    </source>
</reference>
<evidence type="ECO:0000256" key="7">
    <source>
        <dbReference type="ARBA" id="ARBA00023002"/>
    </source>
</evidence>
<comment type="subunit">
    <text evidence="3">Monomer.</text>
</comment>
<evidence type="ECO:0000256" key="6">
    <source>
        <dbReference type="ARBA" id="ARBA00022605"/>
    </source>
</evidence>
<evidence type="ECO:0000256" key="4">
    <source>
        <dbReference type="ARBA" id="ARBA00012847"/>
    </source>
</evidence>
<evidence type="ECO:0000256" key="3">
    <source>
        <dbReference type="ARBA" id="ARBA00011245"/>
    </source>
</evidence>
<dbReference type="EMBL" id="BMYM01000001">
    <property type="protein sequence ID" value="GHD28556.1"/>
    <property type="molecule type" value="Genomic_DNA"/>
</dbReference>
<dbReference type="InterPro" id="IPR036291">
    <property type="entry name" value="NAD(P)-bd_dom_sf"/>
</dbReference>
<dbReference type="GO" id="GO:0019878">
    <property type="term" value="P:lysine biosynthetic process via aminoadipic acid"/>
    <property type="evidence" value="ECO:0007669"/>
    <property type="project" value="TreeGrafter"/>
</dbReference>
<organism evidence="16 17">
    <name type="scientific">Parahalioglobus pacificus</name>
    <dbReference type="NCBI Taxonomy" id="930806"/>
    <lineage>
        <taxon>Bacteria</taxon>
        <taxon>Pseudomonadati</taxon>
        <taxon>Pseudomonadota</taxon>
        <taxon>Gammaproteobacteria</taxon>
        <taxon>Cellvibrionales</taxon>
        <taxon>Halieaceae</taxon>
        <taxon>Parahalioglobus</taxon>
    </lineage>
</organism>
<feature type="binding site" evidence="13">
    <location>
        <position position="220"/>
    </location>
    <ligand>
        <name>NAD(+)</name>
        <dbReference type="ChEBI" id="CHEBI:57540"/>
    </ligand>
</feature>
<comment type="pathway">
    <text evidence="1">Amino-acid biosynthesis; L-lysine biosynthesis via AAA pathway; L-lysine from L-alpha-aminoadipate (fungal route): step 3/3.</text>
</comment>
<dbReference type="InterPro" id="IPR007886">
    <property type="entry name" value="AlaDH/PNT_N"/>
</dbReference>
<name>A0A918XFM9_9GAMM</name>
<feature type="binding site" evidence="13">
    <location>
        <begin position="309"/>
        <end position="312"/>
    </location>
    <ligand>
        <name>NAD(+)</name>
        <dbReference type="ChEBI" id="CHEBI:57540"/>
    </ligand>
</feature>
<dbReference type="Pfam" id="PF05222">
    <property type="entry name" value="AlaDh_PNT_N"/>
    <property type="match status" value="1"/>
</dbReference>
<keyword evidence="9" id="KW-1015">Disulfide bond</keyword>
<feature type="binding site" evidence="13">
    <location>
        <position position="224"/>
    </location>
    <ligand>
        <name>NAD(+)</name>
        <dbReference type="ChEBI" id="CHEBI:57540"/>
    </ligand>
</feature>
<feature type="binding site" evidence="13">
    <location>
        <begin position="199"/>
        <end position="200"/>
    </location>
    <ligand>
        <name>NAD(+)</name>
        <dbReference type="ChEBI" id="CHEBI:57540"/>
    </ligand>
</feature>
<evidence type="ECO:0000256" key="10">
    <source>
        <dbReference type="ARBA" id="ARBA00033228"/>
    </source>
</evidence>
<feature type="active site" description="Proton acceptor" evidence="12">
    <location>
        <position position="76"/>
    </location>
</feature>
<dbReference type="Proteomes" id="UP000644693">
    <property type="component" value="Unassembled WGS sequence"/>
</dbReference>
<evidence type="ECO:0000256" key="5">
    <source>
        <dbReference type="ARBA" id="ARBA00021221"/>
    </source>
</evidence>
<dbReference type="SUPFAM" id="SSF52283">
    <property type="entry name" value="Formate/glycerate dehydrogenase catalytic domain-like"/>
    <property type="match status" value="1"/>
</dbReference>
<comment type="caution">
    <text evidence="16">The sequence shown here is derived from an EMBL/GenBank/DDBJ whole genome shotgun (WGS) entry which is preliminary data.</text>
</comment>
<dbReference type="InterPro" id="IPR007698">
    <property type="entry name" value="AlaDH/PNT_NAD(H)-bd"/>
</dbReference>
<reference evidence="16" key="1">
    <citation type="journal article" date="2014" name="Int. J. Syst. Evol. Microbiol.">
        <title>Complete genome sequence of Corynebacterium casei LMG S-19264T (=DSM 44701T), isolated from a smear-ripened cheese.</title>
        <authorList>
            <consortium name="US DOE Joint Genome Institute (JGI-PGF)"/>
            <person name="Walter F."/>
            <person name="Albersmeier A."/>
            <person name="Kalinowski J."/>
            <person name="Ruckert C."/>
        </authorList>
    </citation>
    <scope>NUCLEOTIDE SEQUENCE</scope>
    <source>
        <strain evidence="16">KCTC 23430</strain>
    </source>
</reference>
<dbReference type="SMART" id="SM01003">
    <property type="entry name" value="AlaDh_PNT_N"/>
    <property type="match status" value="1"/>
</dbReference>
<dbReference type="CDD" id="cd12188">
    <property type="entry name" value="SDH"/>
    <property type="match status" value="1"/>
</dbReference>
<feature type="active site" description="Proton donor" evidence="12">
    <location>
        <position position="94"/>
    </location>
</feature>
<dbReference type="EC" id="1.5.1.7" evidence="4"/>
<evidence type="ECO:0000256" key="12">
    <source>
        <dbReference type="PIRSR" id="PIRSR018250-1"/>
    </source>
</evidence>
<evidence type="ECO:0000313" key="17">
    <source>
        <dbReference type="Proteomes" id="UP000644693"/>
    </source>
</evidence>
<dbReference type="RefSeq" id="WP_189475348.1">
    <property type="nucleotide sequence ID" value="NZ_BMYM01000001.1"/>
</dbReference>
<feature type="binding site" evidence="13">
    <location>
        <position position="270"/>
    </location>
    <ligand>
        <name>NAD(+)</name>
        <dbReference type="ChEBI" id="CHEBI:57540"/>
    </ligand>
</feature>
<dbReference type="PIRSF" id="PIRSF018250">
    <property type="entry name" value="Saccharopine_DH_Lys"/>
    <property type="match status" value="1"/>
</dbReference>
<proteinExistence type="inferred from homology"/>
<dbReference type="PANTHER" id="PTHR11133:SF23">
    <property type="entry name" value="SACCHAROPINE DEHYDROGENASE [NAD(+), L-LYSINE-FORMING]"/>
    <property type="match status" value="1"/>
</dbReference>